<name>A0A9W4MWA9_PENOL</name>
<accession>A0A9W4MWA9</accession>
<dbReference type="Proteomes" id="UP001153618">
    <property type="component" value="Unassembled WGS sequence"/>
</dbReference>
<dbReference type="Gene3D" id="2.170.270.10">
    <property type="entry name" value="SET domain"/>
    <property type="match status" value="1"/>
</dbReference>
<evidence type="ECO:0000256" key="5">
    <source>
        <dbReference type="ARBA" id="ARBA00044528"/>
    </source>
</evidence>
<evidence type="ECO:0000313" key="9">
    <source>
        <dbReference type="EMBL" id="CAG8121136.1"/>
    </source>
</evidence>
<comment type="catalytic activity">
    <reaction evidence="6">
        <text>L-lysyl-[histone] + S-adenosyl-L-methionine = N(6)-methyl-L-lysyl-[histone] + S-adenosyl-L-homocysteine + H(+)</text>
        <dbReference type="Rhea" id="RHEA:10024"/>
        <dbReference type="Rhea" id="RHEA-COMP:9845"/>
        <dbReference type="Rhea" id="RHEA-COMP:9846"/>
        <dbReference type="ChEBI" id="CHEBI:15378"/>
        <dbReference type="ChEBI" id="CHEBI:29969"/>
        <dbReference type="ChEBI" id="CHEBI:57856"/>
        <dbReference type="ChEBI" id="CHEBI:59789"/>
        <dbReference type="ChEBI" id="CHEBI:61929"/>
    </reaction>
    <physiologicalReaction direction="left-to-right" evidence="6">
        <dbReference type="Rhea" id="RHEA:10025"/>
    </physiologicalReaction>
</comment>
<keyword evidence="3" id="KW-0949">S-adenosyl-L-methionine</keyword>
<reference evidence="9" key="1">
    <citation type="submission" date="2021-07" db="EMBL/GenBank/DDBJ databases">
        <authorList>
            <person name="Branca A.L. A."/>
        </authorList>
    </citation>
    <scope>NUCLEOTIDE SEQUENCE</scope>
</reference>
<evidence type="ECO:0000256" key="6">
    <source>
        <dbReference type="ARBA" id="ARBA00048619"/>
    </source>
</evidence>
<protein>
    <recommendedName>
        <fullName evidence="5">Histone-lysine N-methyltransferase SET5</fullName>
    </recommendedName>
    <alternativeName>
        <fullName evidence="4">SET domain-containing protein 5</fullName>
    </alternativeName>
</protein>
<feature type="region of interest" description="Disordered" evidence="7">
    <location>
        <begin position="966"/>
        <end position="1165"/>
    </location>
</feature>
<dbReference type="PANTHER" id="PTHR46402:SF2">
    <property type="entry name" value="HISTONE-LYSINE N-TRIMETHYLTRANSFERASE SMYD5"/>
    <property type="match status" value="1"/>
</dbReference>
<feature type="domain" description="SET" evidence="8">
    <location>
        <begin position="452"/>
        <end position="788"/>
    </location>
</feature>
<dbReference type="Gene3D" id="1.10.720.30">
    <property type="entry name" value="SAP domain"/>
    <property type="match status" value="1"/>
</dbReference>
<dbReference type="GO" id="GO:0032259">
    <property type="term" value="P:methylation"/>
    <property type="evidence" value="ECO:0007669"/>
    <property type="project" value="UniProtKB-KW"/>
</dbReference>
<dbReference type="InterPro" id="IPR001214">
    <property type="entry name" value="SET_dom"/>
</dbReference>
<dbReference type="GO" id="GO:0045814">
    <property type="term" value="P:negative regulation of gene expression, epigenetic"/>
    <property type="evidence" value="ECO:0007669"/>
    <property type="project" value="TreeGrafter"/>
</dbReference>
<evidence type="ECO:0000256" key="4">
    <source>
        <dbReference type="ARBA" id="ARBA00042380"/>
    </source>
</evidence>
<feature type="compositionally biased region" description="Polar residues" evidence="7">
    <location>
        <begin position="1077"/>
        <end position="1090"/>
    </location>
</feature>
<evidence type="ECO:0000313" key="10">
    <source>
        <dbReference type="Proteomes" id="UP001153618"/>
    </source>
</evidence>
<evidence type="ECO:0000256" key="1">
    <source>
        <dbReference type="ARBA" id="ARBA00022603"/>
    </source>
</evidence>
<evidence type="ECO:0000259" key="8">
    <source>
        <dbReference type="PROSITE" id="PS50280"/>
    </source>
</evidence>
<sequence>MSGEAPASSETQKQIAAWKKLKDVYSSYAGTHIINPPQYPKGPDIHTQVKLGDPLTADNALLARRLWEGPDTHLGNAWQANTDRQYPRAKDDPDLMHVLANNVYEHLMSSPYLPVSRADALNNWKKEKLDVTYDGVKGLAPLRGNIFVNGADPLSKSKDHWTIAKLKTELKARDVPFDDKAKKTDLQKLLHEFELDQKVGVYKRSKLTHWGIDRPHTHVITPARTKTLSALDMYTAAISLSPYNPTYWVSRAYCHYLQGFFDLAIGDAYRAQLLCEVLTLSLKRNLRPGLYTRVWEAIQLHLLAGWKPKSNPPPEVLLMRKANGINYFIPTLRNAIDNIICLSLAAMNCWDDFNVYMEEHHKRGLLAQRDADTPMQRKNAVQSIINELNERRLKPPDDRQPLYGHEWMRGWTSGETRYPYESQDVNREAASFTAALNRNVFTVSAHAKVGAGLCEVRPIKLPDGSSGGLGVFANAAIAAGTIIYYEEPVIRGHLQPNVLGDGQVPRPHIVPRCDNCKQPIPKEDGGDLATTQFCANNEGKDAAGNAKSCANLAAEIYAFPEFENCQWKWLHDAMRANITKIDDGDFFTAHNEQHGTVLSLLLKSVLEITLHRRQSNPDLQPHEIDELLLLENGADANQPWGDNWFPFTMAGNIRVPFDILSALGVDIFRDLSFDTWSLQIVLRKLLINAVPWDLARRAKNDIFTKDDGIKQVPSGDEQNKMKEGKEDFVALEPSLSDLYLFPGLSMFNHACRLSENATWGFHTTVPNRVVVYATKAIAKNDEIRVPYLNTSLPVEAGGATNGDAVRLFGKNCNCVQCQGVASGEAAAIALKGKPAPKPKPRPVKLASNPVASKKAVPKKATPKKAGPRPPPAKAPAPAPAVGPRAKAKAAKAPPKKVCGMQFAAVKPRKRALIRVAENDPYATGTTLSEFGTVLGSGFGAGANSAVQAIIGGGTIDLTGGATSLEEELPDATSNESMECPTSNESMEGPTSNESMEGPTSNESMEGPTSNESMEDPTSNESMEDPTSNESMEDPTSNESMGNSTSNESMKDPSSNESMKYAYSNGSTKDVEMRDATSNESMRYTTSSNSIKDVEMRDASSNGSTRVAHPGWPVKNVEMENAGWVEPIKRKPKYDEDYDNYEEENSDEWYEEDSDEEYDEDYEEEE</sequence>
<organism evidence="9 10">
    <name type="scientific">Penicillium olsonii</name>
    <dbReference type="NCBI Taxonomy" id="99116"/>
    <lineage>
        <taxon>Eukaryota</taxon>
        <taxon>Fungi</taxon>
        <taxon>Dikarya</taxon>
        <taxon>Ascomycota</taxon>
        <taxon>Pezizomycotina</taxon>
        <taxon>Eurotiomycetes</taxon>
        <taxon>Eurotiomycetidae</taxon>
        <taxon>Eurotiales</taxon>
        <taxon>Aspergillaceae</taxon>
        <taxon>Penicillium</taxon>
    </lineage>
</organism>
<feature type="compositionally biased region" description="Pro residues" evidence="7">
    <location>
        <begin position="867"/>
        <end position="880"/>
    </location>
</feature>
<dbReference type="OrthoDB" id="438641at2759"/>
<dbReference type="InterPro" id="IPR011990">
    <property type="entry name" value="TPR-like_helical_dom_sf"/>
</dbReference>
<evidence type="ECO:0000256" key="3">
    <source>
        <dbReference type="ARBA" id="ARBA00022691"/>
    </source>
</evidence>
<dbReference type="PANTHER" id="PTHR46402">
    <property type="entry name" value="SET AND MYND DOMAIN-CONTAINING PROTEIN 5"/>
    <property type="match status" value="1"/>
</dbReference>
<dbReference type="PROSITE" id="PS50280">
    <property type="entry name" value="SET"/>
    <property type="match status" value="1"/>
</dbReference>
<dbReference type="Gene3D" id="1.25.40.10">
    <property type="entry name" value="Tetratricopeptide repeat domain"/>
    <property type="match status" value="1"/>
</dbReference>
<evidence type="ECO:0000256" key="7">
    <source>
        <dbReference type="SAM" id="MobiDB-lite"/>
    </source>
</evidence>
<proteinExistence type="predicted"/>
<dbReference type="Pfam" id="PF00856">
    <property type="entry name" value="SET"/>
    <property type="match status" value="1"/>
</dbReference>
<dbReference type="InterPro" id="IPR036361">
    <property type="entry name" value="SAP_dom_sf"/>
</dbReference>
<evidence type="ECO:0000256" key="2">
    <source>
        <dbReference type="ARBA" id="ARBA00022679"/>
    </source>
</evidence>
<dbReference type="AlphaFoldDB" id="A0A9W4MWA9"/>
<keyword evidence="1" id="KW-0489">Methyltransferase</keyword>
<dbReference type="GO" id="GO:0042799">
    <property type="term" value="F:histone H4K20 methyltransferase activity"/>
    <property type="evidence" value="ECO:0007669"/>
    <property type="project" value="TreeGrafter"/>
</dbReference>
<feature type="compositionally biased region" description="Basic residues" evidence="7">
    <location>
        <begin position="855"/>
        <end position="866"/>
    </location>
</feature>
<comment type="caution">
    <text evidence="9">The sequence shown here is derived from an EMBL/GenBank/DDBJ whole genome shotgun (WGS) entry which is preliminary data.</text>
</comment>
<feature type="compositionally biased region" description="Polar residues" evidence="7">
    <location>
        <begin position="971"/>
        <end position="1067"/>
    </location>
</feature>
<feature type="compositionally biased region" description="Low complexity" evidence="7">
    <location>
        <begin position="881"/>
        <end position="893"/>
    </location>
</feature>
<feature type="region of interest" description="Disordered" evidence="7">
    <location>
        <begin position="832"/>
        <end position="893"/>
    </location>
</feature>
<keyword evidence="2" id="KW-0808">Transferase</keyword>
<feature type="compositionally biased region" description="Acidic residues" evidence="7">
    <location>
        <begin position="1135"/>
        <end position="1165"/>
    </location>
</feature>
<gene>
    <name evidence="9" type="ORF">POLS_LOCUS5234</name>
</gene>
<dbReference type="SUPFAM" id="SSF48452">
    <property type="entry name" value="TPR-like"/>
    <property type="match status" value="1"/>
</dbReference>
<keyword evidence="10" id="KW-1185">Reference proteome</keyword>
<dbReference type="EMBL" id="CAJVOS010000027">
    <property type="protein sequence ID" value="CAG8121136.1"/>
    <property type="molecule type" value="Genomic_DNA"/>
</dbReference>
<dbReference type="SUPFAM" id="SSF82199">
    <property type="entry name" value="SET domain"/>
    <property type="match status" value="1"/>
</dbReference>
<dbReference type="InterPro" id="IPR046341">
    <property type="entry name" value="SET_dom_sf"/>
</dbReference>